<reference evidence="1" key="1">
    <citation type="submission" date="2020-04" db="EMBL/GenBank/DDBJ databases">
        <authorList>
            <person name="Alioto T."/>
            <person name="Alioto T."/>
            <person name="Gomez Garrido J."/>
        </authorList>
    </citation>
    <scope>NUCLEOTIDE SEQUENCE</scope>
    <source>
        <strain evidence="1">A484AB</strain>
    </source>
</reference>
<dbReference type="CDD" id="cd18316">
    <property type="entry name" value="BTB_POZ_KCTD-like"/>
    <property type="match status" value="1"/>
</dbReference>
<organism evidence="1 2">
    <name type="scientific">Paramuricea clavata</name>
    <name type="common">Red gorgonian</name>
    <name type="synonym">Violescent sea-whip</name>
    <dbReference type="NCBI Taxonomy" id="317549"/>
    <lineage>
        <taxon>Eukaryota</taxon>
        <taxon>Metazoa</taxon>
        <taxon>Cnidaria</taxon>
        <taxon>Anthozoa</taxon>
        <taxon>Octocorallia</taxon>
        <taxon>Malacalcyonacea</taxon>
        <taxon>Plexauridae</taxon>
        <taxon>Paramuricea</taxon>
    </lineage>
</organism>
<dbReference type="SUPFAM" id="SSF54695">
    <property type="entry name" value="POZ domain"/>
    <property type="match status" value="1"/>
</dbReference>
<comment type="caution">
    <text evidence="1">The sequence shown here is derived from an EMBL/GenBank/DDBJ whole genome shotgun (WGS) entry which is preliminary data.</text>
</comment>
<dbReference type="PANTHER" id="PTHR14499:SF136">
    <property type="entry name" value="GH08630P"/>
    <property type="match status" value="1"/>
</dbReference>
<protein>
    <submittedName>
        <fullName evidence="1">Chaperone dnaK2</fullName>
    </submittedName>
</protein>
<dbReference type="AlphaFoldDB" id="A0A6S7FHJ3"/>
<dbReference type="InterPro" id="IPR043136">
    <property type="entry name" value="B30.2/SPRY_sf"/>
</dbReference>
<dbReference type="Gene3D" id="2.60.120.920">
    <property type="match status" value="1"/>
</dbReference>
<accession>A0A6S7FHJ3</accession>
<dbReference type="OrthoDB" id="41971at2759"/>
<name>A0A6S7FHJ3_PARCT</name>
<dbReference type="EMBL" id="CACRXK020000019">
    <property type="protein sequence ID" value="CAB3976897.1"/>
    <property type="molecule type" value="Genomic_DNA"/>
</dbReference>
<proteinExistence type="predicted"/>
<dbReference type="Pfam" id="PF02214">
    <property type="entry name" value="BTB_2"/>
    <property type="match status" value="1"/>
</dbReference>
<keyword evidence="2" id="KW-1185">Reference proteome</keyword>
<dbReference type="InterPro" id="IPR000210">
    <property type="entry name" value="BTB/POZ_dom"/>
</dbReference>
<dbReference type="InterPro" id="IPR003131">
    <property type="entry name" value="T1-type_BTB"/>
</dbReference>
<dbReference type="PROSITE" id="PS50097">
    <property type="entry name" value="BTB"/>
    <property type="match status" value="1"/>
</dbReference>
<dbReference type="InterPro" id="IPR011333">
    <property type="entry name" value="SKP1/BTB/POZ_sf"/>
</dbReference>
<dbReference type="Proteomes" id="UP001152795">
    <property type="component" value="Unassembled WGS sequence"/>
</dbReference>
<sequence length="288" mass="32615">MNNIIWSNMDDDIINLNIGGHKMTTKRSTLCQVEGSLLASMFSGRWEDSLERDQDDAVFLDFNPQHFGFILNYLRVKRIATPENPAPSPKVPEDQLKEFRILVEYFGLNDEMFPTEILPNEIFSLHSKGLTLEEGGKVAIHGPTHGPKYALGENAYQKGIIRLKLKLESFQNRYWMLVGIVLGELGVVVRQSGTSYDWPGSYGWAIGNNGNEGVWKEGSFTKDNTLTKLIKTGDTVELVLNCDAAKLSLHIPTGQKFHIDIPTFRQTWRLHVYLYGANDKIRITNVNE</sequence>
<dbReference type="SUPFAM" id="SSF49899">
    <property type="entry name" value="Concanavalin A-like lectins/glucanases"/>
    <property type="match status" value="1"/>
</dbReference>
<dbReference type="PANTHER" id="PTHR14499">
    <property type="entry name" value="POTASSIUM CHANNEL TETRAMERIZATION DOMAIN-CONTAINING"/>
    <property type="match status" value="1"/>
</dbReference>
<gene>
    <name evidence="1" type="ORF">PACLA_8A086959</name>
</gene>
<dbReference type="Gene3D" id="3.30.710.10">
    <property type="entry name" value="Potassium Channel Kv1.1, Chain A"/>
    <property type="match status" value="1"/>
</dbReference>
<dbReference type="InterPro" id="IPR013320">
    <property type="entry name" value="ConA-like_dom_sf"/>
</dbReference>
<dbReference type="GO" id="GO:0051260">
    <property type="term" value="P:protein homooligomerization"/>
    <property type="evidence" value="ECO:0007669"/>
    <property type="project" value="InterPro"/>
</dbReference>
<evidence type="ECO:0000313" key="1">
    <source>
        <dbReference type="EMBL" id="CAB3976897.1"/>
    </source>
</evidence>
<evidence type="ECO:0000313" key="2">
    <source>
        <dbReference type="Proteomes" id="UP001152795"/>
    </source>
</evidence>